<sequence length="197" mass="22965">MNSNSAKHYDDELNIFQTLPKIYSFDADFQLVRKASSGKQWAEPKHSNKFFLDQASVDAFMGNYYEDRGKPDVSETISGLRIRIRSLAETAVFGSTCRHEFPKYFFSLKHGERLGYAVYLLRKLLEEENSDDKDPLYIMYDIACSLESHLKFQLLICSLYEYESDKTLNLKQTSFHPLDFDVFVFNLVIRFDALFAI</sequence>
<dbReference type="PANTHER" id="PTHR33096:SF1">
    <property type="entry name" value="CXC1-LIKE CYSTEINE CLUSTER ASSOCIATED WITH KDZ TRANSPOSASES DOMAIN-CONTAINING PROTEIN"/>
    <property type="match status" value="1"/>
</dbReference>
<proteinExistence type="predicted"/>
<evidence type="ECO:0000313" key="1">
    <source>
        <dbReference type="EMBL" id="CAG2185560.1"/>
    </source>
</evidence>
<accession>A0A8S3PS83</accession>
<gene>
    <name evidence="1" type="ORF">MEDL_1211</name>
</gene>
<dbReference type="Proteomes" id="UP000683360">
    <property type="component" value="Unassembled WGS sequence"/>
</dbReference>
<organism evidence="1 2">
    <name type="scientific">Mytilus edulis</name>
    <name type="common">Blue mussel</name>
    <dbReference type="NCBI Taxonomy" id="6550"/>
    <lineage>
        <taxon>Eukaryota</taxon>
        <taxon>Metazoa</taxon>
        <taxon>Spiralia</taxon>
        <taxon>Lophotrochozoa</taxon>
        <taxon>Mollusca</taxon>
        <taxon>Bivalvia</taxon>
        <taxon>Autobranchia</taxon>
        <taxon>Pteriomorphia</taxon>
        <taxon>Mytilida</taxon>
        <taxon>Mytiloidea</taxon>
        <taxon>Mytilidae</taxon>
        <taxon>Mytilinae</taxon>
        <taxon>Mytilus</taxon>
    </lineage>
</organism>
<name>A0A8S3PS83_MYTED</name>
<dbReference type="Pfam" id="PF18758">
    <property type="entry name" value="KDZ"/>
    <property type="match status" value="1"/>
</dbReference>
<dbReference type="OrthoDB" id="10063408at2759"/>
<dbReference type="AlphaFoldDB" id="A0A8S3PS83"/>
<protein>
    <submittedName>
        <fullName evidence="1">Uncharacterized protein</fullName>
    </submittedName>
</protein>
<dbReference type="PANTHER" id="PTHR33096">
    <property type="entry name" value="CXC2 DOMAIN-CONTAINING PROTEIN"/>
    <property type="match status" value="1"/>
</dbReference>
<dbReference type="EMBL" id="CAJPWZ010000095">
    <property type="protein sequence ID" value="CAG2185560.1"/>
    <property type="molecule type" value="Genomic_DNA"/>
</dbReference>
<evidence type="ECO:0000313" key="2">
    <source>
        <dbReference type="Proteomes" id="UP000683360"/>
    </source>
</evidence>
<comment type="caution">
    <text evidence="1">The sequence shown here is derived from an EMBL/GenBank/DDBJ whole genome shotgun (WGS) entry which is preliminary data.</text>
</comment>
<reference evidence="1" key="1">
    <citation type="submission" date="2021-03" db="EMBL/GenBank/DDBJ databases">
        <authorList>
            <person name="Bekaert M."/>
        </authorList>
    </citation>
    <scope>NUCLEOTIDE SEQUENCE</scope>
</reference>
<keyword evidence="2" id="KW-1185">Reference proteome</keyword>
<dbReference type="InterPro" id="IPR040521">
    <property type="entry name" value="KDZ"/>
</dbReference>